<proteinExistence type="predicted"/>
<organism evidence="1 2">
    <name type="scientific">Aspergillus melleus</name>
    <dbReference type="NCBI Taxonomy" id="138277"/>
    <lineage>
        <taxon>Eukaryota</taxon>
        <taxon>Fungi</taxon>
        <taxon>Dikarya</taxon>
        <taxon>Ascomycota</taxon>
        <taxon>Pezizomycotina</taxon>
        <taxon>Eurotiomycetes</taxon>
        <taxon>Eurotiomycetidae</taxon>
        <taxon>Eurotiales</taxon>
        <taxon>Aspergillaceae</taxon>
        <taxon>Aspergillus</taxon>
        <taxon>Aspergillus subgen. Circumdati</taxon>
    </lineage>
</organism>
<comment type="caution">
    <text evidence="1">The sequence shown here is derived from an EMBL/GenBank/DDBJ whole genome shotgun (WGS) entry which is preliminary data.</text>
</comment>
<dbReference type="EMBL" id="JAOPJF010000001">
    <property type="protein sequence ID" value="KAK1150265.1"/>
    <property type="molecule type" value="Genomic_DNA"/>
</dbReference>
<accession>A0ACC3BHM4</accession>
<evidence type="ECO:0000313" key="1">
    <source>
        <dbReference type="EMBL" id="KAK1150265.1"/>
    </source>
</evidence>
<name>A0ACC3BHM4_9EURO</name>
<gene>
    <name evidence="1" type="ORF">N8T08_000167</name>
</gene>
<keyword evidence="2" id="KW-1185">Reference proteome</keyword>
<protein>
    <submittedName>
        <fullName evidence="1">Uncharacterized protein</fullName>
    </submittedName>
</protein>
<sequence length="404" mass="44237">MGCVVFPPCSESFGRKNMYVWSTIFYCIFCIIIAAVPSPAAVAVGRFISGSLSAMPSVVVNGSIEDMFNTDTRIWIVFMNAISTNIGLAGGPIMSGYITTTLGWQWVFYIAAIVTGILAVLMLTIKESRPTLLLAHKVQKLREQTGNKSLEAFNPDHVSDMKVFVRLSLFRPLQLFFTEPIVFTVALMNGACMALIYLFTEALPIIYPLFGFSEAQANLPFVAFSLGILLNIPARFLDRRLRAKLRKQGHVAGPESKLIGLFLGAPVLAGALWLFAWSIPPMVPDVHWIVSVLALFFIGFALNEFATVYAGYIADSYLSYAGSAQAALSMLRSLMGALFPLFTPKMFNSLGNNVAVSVLAAVATVFCVAPVLFSRYGVSLRKRSRFANYSLQVYETSTVEDGGR</sequence>
<evidence type="ECO:0000313" key="2">
    <source>
        <dbReference type="Proteomes" id="UP001177260"/>
    </source>
</evidence>
<dbReference type="Proteomes" id="UP001177260">
    <property type="component" value="Unassembled WGS sequence"/>
</dbReference>
<reference evidence="1 2" key="1">
    <citation type="journal article" date="2023" name="ACS Omega">
        <title>Identification of the Neoaspergillic Acid Biosynthesis Gene Cluster by Establishing an In Vitro CRISPR-Ribonucleoprotein Genetic System in Aspergillus melleus.</title>
        <authorList>
            <person name="Yuan B."/>
            <person name="Grau M.F."/>
            <person name="Murata R.M."/>
            <person name="Torok T."/>
            <person name="Venkateswaran K."/>
            <person name="Stajich J.E."/>
            <person name="Wang C.C.C."/>
        </authorList>
    </citation>
    <scope>NUCLEOTIDE SEQUENCE [LARGE SCALE GENOMIC DNA]</scope>
    <source>
        <strain evidence="1 2">IMV 1140</strain>
    </source>
</reference>